<reference evidence="5" key="1">
    <citation type="journal article" date="2019" name="Int. J. Syst. Evol. Microbiol.">
        <title>The Global Catalogue of Microorganisms (GCM) 10K type strain sequencing project: providing services to taxonomists for standard genome sequencing and annotation.</title>
        <authorList>
            <consortium name="The Broad Institute Genomics Platform"/>
            <consortium name="The Broad Institute Genome Sequencing Center for Infectious Disease"/>
            <person name="Wu L."/>
            <person name="Ma J."/>
        </authorList>
    </citation>
    <scope>NUCLEOTIDE SEQUENCE [LARGE SCALE GENOMIC DNA]</scope>
    <source>
        <strain evidence="5">IBRC-M 10813</strain>
    </source>
</reference>
<dbReference type="CDD" id="cd00371">
    <property type="entry name" value="HMA"/>
    <property type="match status" value="1"/>
</dbReference>
<organism evidence="4 5">
    <name type="scientific">Salinithrix halophila</name>
    <dbReference type="NCBI Taxonomy" id="1485204"/>
    <lineage>
        <taxon>Bacteria</taxon>
        <taxon>Bacillati</taxon>
        <taxon>Bacillota</taxon>
        <taxon>Bacilli</taxon>
        <taxon>Bacillales</taxon>
        <taxon>Thermoactinomycetaceae</taxon>
        <taxon>Salinithrix</taxon>
    </lineage>
</organism>
<dbReference type="SUPFAM" id="SSF55008">
    <property type="entry name" value="HMA, heavy metal-associated domain"/>
    <property type="match status" value="1"/>
</dbReference>
<dbReference type="EMBL" id="JBHSAP010000009">
    <property type="protein sequence ID" value="MFC4076567.1"/>
    <property type="molecule type" value="Genomic_DNA"/>
</dbReference>
<dbReference type="InterPro" id="IPR036163">
    <property type="entry name" value="HMA_dom_sf"/>
</dbReference>
<dbReference type="PROSITE" id="PS50846">
    <property type="entry name" value="HMA_2"/>
    <property type="match status" value="1"/>
</dbReference>
<protein>
    <recommendedName>
        <fullName evidence="1">Copper chaperone CopZ</fullName>
    </recommendedName>
</protein>
<sequence length="69" mass="7526">MATAILKVEGMSCDHCKQAVEGALNRVDGVKKAVVDLEEKTATVEYDEVKTAPPIMKEVVEDQGYDVTK</sequence>
<dbReference type="InterPro" id="IPR049740">
    <property type="entry name" value="CopZ"/>
</dbReference>
<evidence type="ECO:0000313" key="4">
    <source>
        <dbReference type="EMBL" id="MFC4076567.1"/>
    </source>
</evidence>
<evidence type="ECO:0000256" key="1">
    <source>
        <dbReference type="ARBA" id="ARBA00015313"/>
    </source>
</evidence>
<evidence type="ECO:0000256" key="2">
    <source>
        <dbReference type="ARBA" id="ARBA00022723"/>
    </source>
</evidence>
<proteinExistence type="predicted"/>
<keyword evidence="2" id="KW-0479">Metal-binding</keyword>
<dbReference type="Proteomes" id="UP001595843">
    <property type="component" value="Unassembled WGS sequence"/>
</dbReference>
<dbReference type="InterPro" id="IPR001802">
    <property type="entry name" value="MerP/CopZ"/>
</dbReference>
<feature type="domain" description="HMA" evidence="3">
    <location>
        <begin position="2"/>
        <end position="68"/>
    </location>
</feature>
<dbReference type="Pfam" id="PF00403">
    <property type="entry name" value="HMA"/>
    <property type="match status" value="1"/>
</dbReference>
<accession>A0ABV8JFI4</accession>
<gene>
    <name evidence="4" type="primary">copZ</name>
    <name evidence="4" type="ORF">ACFOUO_07045</name>
</gene>
<name>A0ABV8JFI4_9BACL</name>
<dbReference type="RefSeq" id="WP_380703627.1">
    <property type="nucleotide sequence ID" value="NZ_JBHSAP010000009.1"/>
</dbReference>
<dbReference type="PROSITE" id="PS01047">
    <property type="entry name" value="HMA_1"/>
    <property type="match status" value="1"/>
</dbReference>
<comment type="caution">
    <text evidence="4">The sequence shown here is derived from an EMBL/GenBank/DDBJ whole genome shotgun (WGS) entry which is preliminary data.</text>
</comment>
<dbReference type="PRINTS" id="PR00946">
    <property type="entry name" value="HGSCAVENGER"/>
</dbReference>
<evidence type="ECO:0000259" key="3">
    <source>
        <dbReference type="PROSITE" id="PS50846"/>
    </source>
</evidence>
<evidence type="ECO:0000313" key="5">
    <source>
        <dbReference type="Proteomes" id="UP001595843"/>
    </source>
</evidence>
<dbReference type="PANTHER" id="PTHR46594">
    <property type="entry name" value="P-TYPE CATION-TRANSPORTING ATPASE"/>
    <property type="match status" value="1"/>
</dbReference>
<dbReference type="InterPro" id="IPR006121">
    <property type="entry name" value="HMA_dom"/>
</dbReference>
<dbReference type="PANTHER" id="PTHR46594:SF4">
    <property type="entry name" value="P-TYPE CATION-TRANSPORTING ATPASE"/>
    <property type="match status" value="1"/>
</dbReference>
<dbReference type="InterPro" id="IPR017969">
    <property type="entry name" value="Heavy-metal-associated_CS"/>
</dbReference>
<dbReference type="Gene3D" id="3.30.70.100">
    <property type="match status" value="1"/>
</dbReference>
<keyword evidence="5" id="KW-1185">Reference proteome</keyword>
<dbReference type="NCBIfam" id="NF033795">
    <property type="entry name" value="chaper_CopZ_Bs"/>
    <property type="match status" value="1"/>
</dbReference>